<feature type="transmembrane region" description="Helical" evidence="2">
    <location>
        <begin position="534"/>
        <end position="554"/>
    </location>
</feature>
<evidence type="ECO:0000256" key="1">
    <source>
        <dbReference type="SAM" id="MobiDB-lite"/>
    </source>
</evidence>
<evidence type="ECO:0000256" key="2">
    <source>
        <dbReference type="SAM" id="Phobius"/>
    </source>
</evidence>
<evidence type="ECO:0000313" key="4">
    <source>
        <dbReference type="Proteomes" id="UP001271007"/>
    </source>
</evidence>
<accession>A0AAJ0LVA6</accession>
<dbReference type="Proteomes" id="UP001271007">
    <property type="component" value="Unassembled WGS sequence"/>
</dbReference>
<feature type="region of interest" description="Disordered" evidence="1">
    <location>
        <begin position="1"/>
        <end position="25"/>
    </location>
</feature>
<keyword evidence="4" id="KW-1185">Reference proteome</keyword>
<dbReference type="EMBL" id="JAWDJX010000005">
    <property type="protein sequence ID" value="KAK3056707.1"/>
    <property type="molecule type" value="Genomic_DNA"/>
</dbReference>
<keyword evidence="2" id="KW-1133">Transmembrane helix</keyword>
<dbReference type="InterPro" id="IPR039535">
    <property type="entry name" value="ASST-like"/>
</dbReference>
<name>A0AAJ0LVA6_9PEZI</name>
<dbReference type="Pfam" id="PF14269">
    <property type="entry name" value="Arylsulfotran_2"/>
    <property type="match status" value="1"/>
</dbReference>
<gene>
    <name evidence="3" type="ORF">LTR09_002500</name>
</gene>
<reference evidence="3" key="1">
    <citation type="submission" date="2023-04" db="EMBL/GenBank/DDBJ databases">
        <title>Black Yeasts Isolated from many extreme environments.</title>
        <authorList>
            <person name="Coleine C."/>
            <person name="Stajich J.E."/>
            <person name="Selbmann L."/>
        </authorList>
    </citation>
    <scope>NUCLEOTIDE SEQUENCE</scope>
    <source>
        <strain evidence="3">CCFEE 5312</strain>
    </source>
</reference>
<feature type="compositionally biased region" description="Basic residues" evidence="1">
    <location>
        <begin position="1"/>
        <end position="17"/>
    </location>
</feature>
<comment type="caution">
    <text evidence="3">The sequence shown here is derived from an EMBL/GenBank/DDBJ whole genome shotgun (WGS) entry which is preliminary data.</text>
</comment>
<sequence length="568" mass="64114">MERRRTQRTSRRAHTPRQQHQGFSRGHGVIMDKHYRTVKTIEAHGAGASSDMHEFKMTPYSDGKSVLMTVYQPRQYDLTTNPRFNVKDGMGWIVEGVFQEVEIETGKLLFEWRSLDHVDPGDAWTMPHSTDTSGNGVEEFHPWDYFHLNSIDKDANGDYLISARHVSAIYKLSGKDGSIMWTLGGVRSDFEITNFDFAFQHHARWLSETAERTVISIFDNGFNGFNKTNTFSHAYIVEIDHITKTASYTRKWGAPDLDRGGLAAGSQGSLQILPGGNVHIGWGEWPWYSEHTWDGKPAMWARFAYASSGVMNYRSSKYNWTAQPLTKPALWTYSKFGESTTDRKMAFWVSWNGATEVASWNFYTADCASGPWSFVGKEEKRGFETVHRRQNFSLWAYAQAVDKEGRVLEDSVIARTFVPSEGLRGFCGDERCGEAVQVNPEDEDFTMYKTPNEVDQSTLSTERGFDTTSYYHHFDGVRPVVDAGGRISTKPGVGLAEHEGERLHDGGNRNEYHFAAPGPMLDTTMGGSFGSSNIVVLLIGVVTGYFASLCFNLLRGRGGWRRVQTYEP</sequence>
<keyword evidence="2" id="KW-0472">Membrane</keyword>
<dbReference type="PANTHER" id="PTHR35340:SF9">
    <property type="entry name" value="ASST-DOMAIN-CONTAINING PROTEIN"/>
    <property type="match status" value="1"/>
</dbReference>
<protein>
    <recommendedName>
        <fullName evidence="5">ASST-domain-containing protein</fullName>
    </recommendedName>
</protein>
<dbReference type="PANTHER" id="PTHR35340">
    <property type="entry name" value="PQQ ENZYME REPEAT PROTEIN-RELATED"/>
    <property type="match status" value="1"/>
</dbReference>
<evidence type="ECO:0000313" key="3">
    <source>
        <dbReference type="EMBL" id="KAK3056707.1"/>
    </source>
</evidence>
<organism evidence="3 4">
    <name type="scientific">Extremus antarcticus</name>
    <dbReference type="NCBI Taxonomy" id="702011"/>
    <lineage>
        <taxon>Eukaryota</taxon>
        <taxon>Fungi</taxon>
        <taxon>Dikarya</taxon>
        <taxon>Ascomycota</taxon>
        <taxon>Pezizomycotina</taxon>
        <taxon>Dothideomycetes</taxon>
        <taxon>Dothideomycetidae</taxon>
        <taxon>Mycosphaerellales</taxon>
        <taxon>Extremaceae</taxon>
        <taxon>Extremus</taxon>
    </lineage>
</organism>
<proteinExistence type="predicted"/>
<dbReference type="AlphaFoldDB" id="A0AAJ0LVA6"/>
<dbReference type="InterPro" id="IPR053143">
    <property type="entry name" value="Arylsulfate_ST"/>
</dbReference>
<keyword evidence="2" id="KW-0812">Transmembrane</keyword>
<evidence type="ECO:0008006" key="5">
    <source>
        <dbReference type="Google" id="ProtNLM"/>
    </source>
</evidence>